<organism evidence="1 2">
    <name type="scientific">Eupransor demetentiae</name>
    <dbReference type="NCBI Taxonomy" id="3109584"/>
    <lineage>
        <taxon>Bacteria</taxon>
        <taxon>Bacillati</taxon>
        <taxon>Bacillota</taxon>
        <taxon>Bacilli</taxon>
        <taxon>Lactobacillales</taxon>
        <taxon>Lactobacillaceae</taxon>
        <taxon>Eupransor</taxon>
    </lineage>
</organism>
<keyword evidence="2" id="KW-1185">Reference proteome</keyword>
<evidence type="ECO:0000313" key="1">
    <source>
        <dbReference type="EMBL" id="CAK8054756.1"/>
    </source>
</evidence>
<evidence type="ECO:0000313" key="2">
    <source>
        <dbReference type="Proteomes" id="UP001314241"/>
    </source>
</evidence>
<dbReference type="RefSeq" id="WP_349642304.1">
    <property type="nucleotide sequence ID" value="NZ_CAWVOH010000003.1"/>
</dbReference>
<comment type="caution">
    <text evidence="1">The sequence shown here is derived from an EMBL/GenBank/DDBJ whole genome shotgun (WGS) entry which is preliminary data.</text>
</comment>
<dbReference type="EMBL" id="CAWVOH010000003">
    <property type="protein sequence ID" value="CAK8054756.1"/>
    <property type="molecule type" value="Genomic_DNA"/>
</dbReference>
<name>A0ABM9N720_9LACO</name>
<gene>
    <name evidence="1" type="ORF">R54876_GBNLAHCA_01333</name>
</gene>
<protein>
    <submittedName>
        <fullName evidence="1">Uncharacterized protein</fullName>
    </submittedName>
</protein>
<sequence length="133" mass="15461">MENKIDDQNMNKYDEVLFQSLQEMTEKLNDSSENPVSLSLHLWQMGIRDAEAKDKLMHETTKLVFSGRDPLTLTYMDFHRAFAKLYPNTFNDPKKDGGDIRYILTWIGRIMPRVYPVAKNIHIEGGADEKHNS</sequence>
<dbReference type="Proteomes" id="UP001314241">
    <property type="component" value="Unassembled WGS sequence"/>
</dbReference>
<proteinExistence type="predicted"/>
<accession>A0ABM9N720</accession>
<reference evidence="1 2" key="1">
    <citation type="submission" date="2024-01" db="EMBL/GenBank/DDBJ databases">
        <authorList>
            <person name="Botero Cardona J."/>
        </authorList>
    </citation>
    <scope>NUCLEOTIDE SEQUENCE [LARGE SCALE GENOMIC DNA]</scope>
    <source>
        <strain evidence="1 2">LMG 33000</strain>
    </source>
</reference>